<sequence>MTKHSMYDGPFTGGKDEDRVAQDIVEKEAWLRSFGMAPYTSPSDYNISKVNKKRAESLKQTNSLFSSPPAARIVLIEDAAQTLPACEKIPGVLSAGFKQHLEGLKQDCLTSVNWSGACSQVSHAIKQHTIDKVVILGSASIFSHTGEYIFWQHEMGFVLAIFELAKQQAQSKKTRIPKLYFQDPSFCAADHRLLQDLGGQVIQDPEAFMRYIDEKTLVFAKCPPLTMYFQDLLQTRPAVCISTDLKQTIDGALYLQSKYSDFPPNFDIRGTAESFMIGRQKAELHQAMHHLYPSIPDRGLDNFLVNMWVYWQGEKVDATREAKKVGKLGNKAKKWLESL</sequence>
<accession>A0A4S8XZE5</accession>
<evidence type="ECO:0000313" key="3">
    <source>
        <dbReference type="Proteomes" id="UP000310687"/>
    </source>
</evidence>
<evidence type="ECO:0000259" key="1">
    <source>
        <dbReference type="Pfam" id="PF07985"/>
    </source>
</evidence>
<dbReference type="InterPro" id="IPR012942">
    <property type="entry name" value="SRR1-like"/>
</dbReference>
<proteinExistence type="predicted"/>
<dbReference type="PANTHER" id="PTHR42080:SF1">
    <property type="entry name" value="SRR1-LIKE DOMAIN-CONTAINING PROTEIN"/>
    <property type="match status" value="1"/>
</dbReference>
<dbReference type="EMBL" id="QZAL01000028">
    <property type="protein sequence ID" value="THW46492.1"/>
    <property type="molecule type" value="Genomic_DNA"/>
</dbReference>
<evidence type="ECO:0000313" key="2">
    <source>
        <dbReference type="EMBL" id="THW46492.1"/>
    </source>
</evidence>
<gene>
    <name evidence="2" type="ORF">D6D22_03066</name>
</gene>
<dbReference type="PANTHER" id="PTHR42080">
    <property type="entry name" value="SRR1 DOMAIN-CONTAINING PROTEIN"/>
    <property type="match status" value="1"/>
</dbReference>
<dbReference type="Pfam" id="PF07985">
    <property type="entry name" value="SRR1"/>
    <property type="match status" value="1"/>
</dbReference>
<organism evidence="2 3">
    <name type="scientific">Aureobasidium pullulans</name>
    <name type="common">Black yeast</name>
    <name type="synonym">Pullularia pullulans</name>
    <dbReference type="NCBI Taxonomy" id="5580"/>
    <lineage>
        <taxon>Eukaryota</taxon>
        <taxon>Fungi</taxon>
        <taxon>Dikarya</taxon>
        <taxon>Ascomycota</taxon>
        <taxon>Pezizomycotina</taxon>
        <taxon>Dothideomycetes</taxon>
        <taxon>Dothideomycetidae</taxon>
        <taxon>Dothideales</taxon>
        <taxon>Saccotheciaceae</taxon>
        <taxon>Aureobasidium</taxon>
    </lineage>
</organism>
<comment type="caution">
    <text evidence="2">The sequence shown here is derived from an EMBL/GenBank/DDBJ whole genome shotgun (WGS) entry which is preliminary data.</text>
</comment>
<protein>
    <recommendedName>
        <fullName evidence="1">SRR1-like domain-containing protein</fullName>
    </recommendedName>
</protein>
<name>A0A4S8XZE5_AURPU</name>
<dbReference type="AlphaFoldDB" id="A0A4S8XZE5"/>
<dbReference type="Proteomes" id="UP000310687">
    <property type="component" value="Unassembled WGS sequence"/>
</dbReference>
<feature type="domain" description="SRR1-like" evidence="1">
    <location>
        <begin position="126"/>
        <end position="260"/>
    </location>
</feature>
<reference evidence="2 3" key="1">
    <citation type="submission" date="2018-10" db="EMBL/GenBank/DDBJ databases">
        <title>Fifty Aureobasidium pullulans genomes reveal a recombining polyextremotolerant generalist.</title>
        <authorList>
            <person name="Gostincar C."/>
            <person name="Turk M."/>
            <person name="Zajc J."/>
            <person name="Gunde-Cimerman N."/>
        </authorList>
    </citation>
    <scope>NUCLEOTIDE SEQUENCE [LARGE SCALE GENOMIC DNA]</scope>
    <source>
        <strain evidence="2 3">EXF-11013</strain>
    </source>
</reference>